<keyword evidence="11" id="KW-0966">Cell projection</keyword>
<keyword evidence="11" id="KW-0282">Flagellum</keyword>
<accession>A0A4P9VNR8</accession>
<gene>
    <name evidence="11" type="ORF">B9G39_09235</name>
</gene>
<keyword evidence="8 10" id="KW-0975">Bacterial flagellum</keyword>
<evidence type="ECO:0000313" key="11">
    <source>
        <dbReference type="EMBL" id="RDH43612.1"/>
    </source>
</evidence>
<evidence type="ECO:0000256" key="3">
    <source>
        <dbReference type="ARBA" id="ARBA00021717"/>
    </source>
</evidence>
<dbReference type="AlphaFoldDB" id="A0A4P9VNR8"/>
<evidence type="ECO:0000256" key="5">
    <source>
        <dbReference type="ARBA" id="ARBA00022692"/>
    </source>
</evidence>
<comment type="subcellular location">
    <subcellularLocation>
        <location evidence="10">Cell membrane</location>
        <topology evidence="10">Multi-pass membrane protein</topology>
    </subcellularLocation>
    <subcellularLocation>
        <location evidence="10">Bacterial flagellum basal body</location>
    </subcellularLocation>
</comment>
<proteinExistence type="inferred from homology"/>
<comment type="similarity">
    <text evidence="2 10">Belongs to the FliR/MopE/SpaR family.</text>
</comment>
<evidence type="ECO:0000256" key="9">
    <source>
        <dbReference type="NCBIfam" id="TIGR01400"/>
    </source>
</evidence>
<evidence type="ECO:0000256" key="2">
    <source>
        <dbReference type="ARBA" id="ARBA00009772"/>
    </source>
</evidence>
<dbReference type="GO" id="GO:0005886">
    <property type="term" value="C:plasma membrane"/>
    <property type="evidence" value="ECO:0007669"/>
    <property type="project" value="UniProtKB-SubCell"/>
</dbReference>
<evidence type="ECO:0000256" key="10">
    <source>
        <dbReference type="RuleBase" id="RU362071"/>
    </source>
</evidence>
<dbReference type="GO" id="GO:0044780">
    <property type="term" value="P:bacterial-type flagellum assembly"/>
    <property type="evidence" value="ECO:0007669"/>
    <property type="project" value="UniProtKB-UniRule"/>
</dbReference>
<feature type="transmembrane region" description="Helical" evidence="10">
    <location>
        <begin position="79"/>
        <end position="99"/>
    </location>
</feature>
<feature type="transmembrane region" description="Helical" evidence="10">
    <location>
        <begin position="215"/>
        <end position="235"/>
    </location>
</feature>
<dbReference type="Proteomes" id="UP000257039">
    <property type="component" value="Unassembled WGS sequence"/>
</dbReference>
<dbReference type="PANTHER" id="PTHR30065:SF8">
    <property type="entry name" value="FLAGELLAR BIOSYNTHETIC PROTEIN FLIR"/>
    <property type="match status" value="1"/>
</dbReference>
<evidence type="ECO:0000256" key="7">
    <source>
        <dbReference type="ARBA" id="ARBA00023136"/>
    </source>
</evidence>
<keyword evidence="6 10" id="KW-1133">Transmembrane helix</keyword>
<dbReference type="GO" id="GO:0006605">
    <property type="term" value="P:protein targeting"/>
    <property type="evidence" value="ECO:0007669"/>
    <property type="project" value="UniProtKB-UniRule"/>
</dbReference>
<keyword evidence="5 10" id="KW-0812">Transmembrane</keyword>
<dbReference type="NCBIfam" id="TIGR01400">
    <property type="entry name" value="fliR"/>
    <property type="match status" value="1"/>
</dbReference>
<sequence>MLQVPAEDISTWITPFLWPLFRISSLFMVMPIIGAQMVPARVRLAMALAVTIMLMPMLPDMPKVDPFSLSAWLINMQQVLIGTLMGFALQVFFHLFAMAGQMIAMQMGLGFASMNDPANGVTVTVLGQFYLVMTTLLFLAVNGHLVVIEVLVESFHTLPVSEGFLLPEGSIERLVLWFSWIFSSAMLIAIPGMTALLIVNLTFGVMTKAAPQLNIFSLGFPMALIFGLFIVWITVTGFLDQYLTFSEQALLFLRDLVTQ</sequence>
<keyword evidence="11" id="KW-0969">Cilium</keyword>
<dbReference type="InterPro" id="IPR006303">
    <property type="entry name" value="FliR"/>
</dbReference>
<dbReference type="PRINTS" id="PR00953">
    <property type="entry name" value="TYPE3IMRPROT"/>
</dbReference>
<reference evidence="11 12" key="1">
    <citation type="submission" date="2017-04" db="EMBL/GenBank/DDBJ databases">
        <title>Draft genome sequence of Zooshikella ganghwensis VG4 isolated from Red Sea sediments.</title>
        <authorList>
            <person name="Rehman Z."/>
            <person name="Alam I."/>
            <person name="Kamau A."/>
            <person name="Bajic V."/>
            <person name="Leiknes T."/>
        </authorList>
    </citation>
    <scope>NUCLEOTIDE SEQUENCE [LARGE SCALE GENOMIC DNA]</scope>
    <source>
        <strain evidence="11 12">VG4</strain>
    </source>
</reference>
<evidence type="ECO:0000256" key="6">
    <source>
        <dbReference type="ARBA" id="ARBA00022989"/>
    </source>
</evidence>
<feature type="transmembrane region" description="Helical" evidence="10">
    <location>
        <begin position="120"/>
        <end position="141"/>
    </location>
</feature>
<keyword evidence="4 10" id="KW-1003">Cell membrane</keyword>
<protein>
    <recommendedName>
        <fullName evidence="3 9">Flagellar biosynthetic protein FliR</fullName>
    </recommendedName>
</protein>
<dbReference type="RefSeq" id="WP_094786901.1">
    <property type="nucleotide sequence ID" value="NZ_NDXW01000001.1"/>
</dbReference>
<dbReference type="EMBL" id="NDXW01000001">
    <property type="protein sequence ID" value="RDH43612.1"/>
    <property type="molecule type" value="Genomic_DNA"/>
</dbReference>
<comment type="function">
    <text evidence="1 10">Role in flagellar biosynthesis.</text>
</comment>
<dbReference type="Pfam" id="PF01311">
    <property type="entry name" value="Bac_export_1"/>
    <property type="match status" value="1"/>
</dbReference>
<comment type="caution">
    <text evidence="11">The sequence shown here is derived from an EMBL/GenBank/DDBJ whole genome shotgun (WGS) entry which is preliminary data.</text>
</comment>
<evidence type="ECO:0000256" key="4">
    <source>
        <dbReference type="ARBA" id="ARBA00022475"/>
    </source>
</evidence>
<evidence type="ECO:0000256" key="8">
    <source>
        <dbReference type="ARBA" id="ARBA00023143"/>
    </source>
</evidence>
<feature type="transmembrane region" description="Helical" evidence="10">
    <location>
        <begin position="12"/>
        <end position="33"/>
    </location>
</feature>
<evidence type="ECO:0000313" key="12">
    <source>
        <dbReference type="Proteomes" id="UP000257039"/>
    </source>
</evidence>
<dbReference type="GO" id="GO:0009425">
    <property type="term" value="C:bacterial-type flagellum basal body"/>
    <property type="evidence" value="ECO:0007669"/>
    <property type="project" value="UniProtKB-SubCell"/>
</dbReference>
<evidence type="ECO:0000256" key="1">
    <source>
        <dbReference type="ARBA" id="ARBA00002578"/>
    </source>
</evidence>
<organism evidence="11 12">
    <name type="scientific">Zooshikella ganghwensis</name>
    <dbReference type="NCBI Taxonomy" id="202772"/>
    <lineage>
        <taxon>Bacteria</taxon>
        <taxon>Pseudomonadati</taxon>
        <taxon>Pseudomonadota</taxon>
        <taxon>Gammaproteobacteria</taxon>
        <taxon>Oceanospirillales</taxon>
        <taxon>Zooshikellaceae</taxon>
        <taxon>Zooshikella</taxon>
    </lineage>
</organism>
<name>A0A4P9VNR8_9GAMM</name>
<dbReference type="InterPro" id="IPR002010">
    <property type="entry name" value="T3SS_IM_R"/>
</dbReference>
<dbReference type="PANTHER" id="PTHR30065">
    <property type="entry name" value="FLAGELLAR BIOSYNTHETIC PROTEIN FLIR"/>
    <property type="match status" value="1"/>
</dbReference>
<feature type="transmembrane region" description="Helical" evidence="10">
    <location>
        <begin position="174"/>
        <end position="203"/>
    </location>
</feature>
<keyword evidence="7 10" id="KW-0472">Membrane</keyword>
<feature type="transmembrane region" description="Helical" evidence="10">
    <location>
        <begin position="40"/>
        <end position="59"/>
    </location>
</feature>
<keyword evidence="12" id="KW-1185">Reference proteome</keyword>